<reference evidence="2" key="1">
    <citation type="journal article" date="2023" name="GigaByte">
        <title>Genome assembly of the bearded iris, Iris pallida Lam.</title>
        <authorList>
            <person name="Bruccoleri R.E."/>
            <person name="Oakeley E.J."/>
            <person name="Faust A.M.E."/>
            <person name="Altorfer M."/>
            <person name="Dessus-Babus S."/>
            <person name="Burckhardt D."/>
            <person name="Oertli M."/>
            <person name="Naumann U."/>
            <person name="Petersen F."/>
            <person name="Wong J."/>
        </authorList>
    </citation>
    <scope>NUCLEOTIDE SEQUENCE</scope>
    <source>
        <strain evidence="2">GSM-AAB239-AS_SAM_17_03QT</strain>
    </source>
</reference>
<evidence type="ECO:0000313" key="3">
    <source>
        <dbReference type="EMBL" id="KAJ6847770.1"/>
    </source>
</evidence>
<dbReference type="Proteomes" id="UP001140949">
    <property type="component" value="Unassembled WGS sequence"/>
</dbReference>
<feature type="region of interest" description="Disordered" evidence="1">
    <location>
        <begin position="1"/>
        <end position="63"/>
    </location>
</feature>
<gene>
    <name evidence="3" type="ORF">M6B38_275995</name>
    <name evidence="2" type="ORF">M6B38_307060</name>
</gene>
<dbReference type="EMBL" id="JANAVB010008794">
    <property type="protein sequence ID" value="KAJ6841361.1"/>
    <property type="molecule type" value="Genomic_DNA"/>
</dbReference>
<name>A0AAX6HL47_IRIPA</name>
<protein>
    <submittedName>
        <fullName evidence="2">Proline-rich receptor-like protein kinase PERK2</fullName>
    </submittedName>
</protein>
<keyword evidence="2" id="KW-0418">Kinase</keyword>
<dbReference type="EMBL" id="JANAVB010004875">
    <property type="protein sequence ID" value="KAJ6847770.1"/>
    <property type="molecule type" value="Genomic_DNA"/>
</dbReference>
<evidence type="ECO:0000313" key="4">
    <source>
        <dbReference type="Proteomes" id="UP001140949"/>
    </source>
</evidence>
<reference evidence="2" key="2">
    <citation type="submission" date="2023-04" db="EMBL/GenBank/DDBJ databases">
        <authorList>
            <person name="Bruccoleri R.E."/>
            <person name="Oakeley E.J."/>
            <person name="Faust A.-M."/>
            <person name="Dessus-Babus S."/>
            <person name="Altorfer M."/>
            <person name="Burckhardt D."/>
            <person name="Oertli M."/>
            <person name="Naumann U."/>
            <person name="Petersen F."/>
            <person name="Wong J."/>
        </authorList>
    </citation>
    <scope>NUCLEOTIDE SEQUENCE</scope>
    <source>
        <strain evidence="2">GSM-AAB239-AS_SAM_17_03QT</strain>
        <tissue evidence="2">Leaf</tissue>
    </source>
</reference>
<dbReference type="AlphaFoldDB" id="A0AAX6HL47"/>
<feature type="compositionally biased region" description="Basic and acidic residues" evidence="1">
    <location>
        <begin position="1"/>
        <end position="15"/>
    </location>
</feature>
<evidence type="ECO:0000313" key="2">
    <source>
        <dbReference type="EMBL" id="KAJ6841361.1"/>
    </source>
</evidence>
<keyword evidence="2" id="KW-0808">Transferase</keyword>
<organism evidence="2 4">
    <name type="scientific">Iris pallida</name>
    <name type="common">Sweet iris</name>
    <dbReference type="NCBI Taxonomy" id="29817"/>
    <lineage>
        <taxon>Eukaryota</taxon>
        <taxon>Viridiplantae</taxon>
        <taxon>Streptophyta</taxon>
        <taxon>Embryophyta</taxon>
        <taxon>Tracheophyta</taxon>
        <taxon>Spermatophyta</taxon>
        <taxon>Magnoliopsida</taxon>
        <taxon>Liliopsida</taxon>
        <taxon>Asparagales</taxon>
        <taxon>Iridaceae</taxon>
        <taxon>Iridoideae</taxon>
        <taxon>Irideae</taxon>
        <taxon>Iris</taxon>
    </lineage>
</organism>
<sequence>MEKRDEGSSGGERQKLTASGDGGVGSGRSFTAARSGGDGRARSKLEGSTVRSRRWRGTAQDLG</sequence>
<evidence type="ECO:0000256" key="1">
    <source>
        <dbReference type="SAM" id="MobiDB-lite"/>
    </source>
</evidence>
<comment type="caution">
    <text evidence="2">The sequence shown here is derived from an EMBL/GenBank/DDBJ whole genome shotgun (WGS) entry which is preliminary data.</text>
</comment>
<proteinExistence type="predicted"/>
<keyword evidence="4" id="KW-1185">Reference proteome</keyword>
<accession>A0AAX6HL47</accession>
<keyword evidence="2" id="KW-0675">Receptor</keyword>
<dbReference type="GO" id="GO:0016301">
    <property type="term" value="F:kinase activity"/>
    <property type="evidence" value="ECO:0007669"/>
    <property type="project" value="UniProtKB-KW"/>
</dbReference>